<organism evidence="1">
    <name type="scientific">uncultured Thermomicrobiales bacterium</name>
    <dbReference type="NCBI Taxonomy" id="1645740"/>
    <lineage>
        <taxon>Bacteria</taxon>
        <taxon>Pseudomonadati</taxon>
        <taxon>Thermomicrobiota</taxon>
        <taxon>Thermomicrobia</taxon>
        <taxon>Thermomicrobiales</taxon>
        <taxon>environmental samples</taxon>
    </lineage>
</organism>
<feature type="non-terminal residue" evidence="1">
    <location>
        <position position="46"/>
    </location>
</feature>
<evidence type="ECO:0000313" key="1">
    <source>
        <dbReference type="EMBL" id="CAA9561173.1"/>
    </source>
</evidence>
<proteinExistence type="predicted"/>
<name>A0A6J4UWE4_9BACT</name>
<gene>
    <name evidence="1" type="ORF">AVDCRST_MAG87-1590</name>
</gene>
<reference evidence="1" key="1">
    <citation type="submission" date="2020-02" db="EMBL/GenBank/DDBJ databases">
        <authorList>
            <person name="Meier V. D."/>
        </authorList>
    </citation>
    <scope>NUCLEOTIDE SEQUENCE</scope>
    <source>
        <strain evidence="1">AVDCRST_MAG87</strain>
    </source>
</reference>
<sequence length="46" mass="5369">MTDDDVDFSDIPPITDEQWARSVRGRFYRPATEDVTRRVIVRLDAS</sequence>
<dbReference type="EMBL" id="CADCWJ010000355">
    <property type="protein sequence ID" value="CAA9561173.1"/>
    <property type="molecule type" value="Genomic_DNA"/>
</dbReference>
<dbReference type="AlphaFoldDB" id="A0A6J4UWE4"/>
<protein>
    <submittedName>
        <fullName evidence="1">Uncharacterized protein</fullName>
    </submittedName>
</protein>
<accession>A0A6J4UWE4</accession>